<protein>
    <submittedName>
        <fullName evidence="8">B3 domain-containing protein At5g24050-like</fullName>
    </submittedName>
</protein>
<name>A0A6P6BFH0_DURZI</name>
<keyword evidence="5" id="KW-0539">Nucleus</keyword>
<keyword evidence="4" id="KW-0804">Transcription</keyword>
<gene>
    <name evidence="8" type="primary">LOC111317691</name>
</gene>
<sequence length="256" mass="30074">MELLCLEDFKETKLDPNWTAFDYLLEAAKVGLEKMQKPNFKLRYGEVKKRHDFGYLKYFLYNAPEPPTQTLWESLDKNVGLKNKRKLKEEDDEEWEELKQKLKRSKKEKPVRSIPPPDLPENFKQHIVEKKGGSGWILVIQKPLFYSDVNPQASRFSMPFSQLKTHEFLNKTEAEDLDDEKGMKVCLLEPSMEEISVTLKKWKYTGKSSSYVMTSTWNSVVKDNRLKIDDIVQLWSFRAKSKLCFALVKVQVPTRN</sequence>
<dbReference type="PANTHER" id="PTHR31541:SF25">
    <property type="entry name" value="GAMMA-GLIADIN B"/>
    <property type="match status" value="1"/>
</dbReference>
<dbReference type="Proteomes" id="UP000515121">
    <property type="component" value="Unplaced"/>
</dbReference>
<evidence type="ECO:0000313" key="8">
    <source>
        <dbReference type="RefSeq" id="XP_022775857.1"/>
    </source>
</evidence>
<dbReference type="GeneID" id="111317691"/>
<dbReference type="PANTHER" id="PTHR31541">
    <property type="entry name" value="B3 DOMAIN PLANT PROTEIN-RELATED"/>
    <property type="match status" value="1"/>
</dbReference>
<dbReference type="CDD" id="cd10017">
    <property type="entry name" value="B3_DNA"/>
    <property type="match status" value="1"/>
</dbReference>
<evidence type="ECO:0000256" key="6">
    <source>
        <dbReference type="SAM" id="MobiDB-lite"/>
    </source>
</evidence>
<dbReference type="OrthoDB" id="1090008at2759"/>
<organism evidence="7 8">
    <name type="scientific">Durio zibethinus</name>
    <name type="common">Durian</name>
    <dbReference type="NCBI Taxonomy" id="66656"/>
    <lineage>
        <taxon>Eukaryota</taxon>
        <taxon>Viridiplantae</taxon>
        <taxon>Streptophyta</taxon>
        <taxon>Embryophyta</taxon>
        <taxon>Tracheophyta</taxon>
        <taxon>Spermatophyta</taxon>
        <taxon>Magnoliopsida</taxon>
        <taxon>eudicotyledons</taxon>
        <taxon>Gunneridae</taxon>
        <taxon>Pentapetalae</taxon>
        <taxon>rosids</taxon>
        <taxon>malvids</taxon>
        <taxon>Malvales</taxon>
        <taxon>Malvaceae</taxon>
        <taxon>Helicteroideae</taxon>
        <taxon>Durio</taxon>
    </lineage>
</organism>
<comment type="subcellular location">
    <subcellularLocation>
        <location evidence="1">Nucleus</location>
    </subcellularLocation>
</comment>
<evidence type="ECO:0000256" key="3">
    <source>
        <dbReference type="ARBA" id="ARBA00023125"/>
    </source>
</evidence>
<dbReference type="KEGG" id="dzi:111317691"/>
<keyword evidence="2" id="KW-0805">Transcription regulation</keyword>
<dbReference type="Gene3D" id="2.40.330.10">
    <property type="entry name" value="DNA-binding pseudobarrel domain"/>
    <property type="match status" value="1"/>
</dbReference>
<evidence type="ECO:0000256" key="2">
    <source>
        <dbReference type="ARBA" id="ARBA00023015"/>
    </source>
</evidence>
<evidence type="ECO:0000256" key="4">
    <source>
        <dbReference type="ARBA" id="ARBA00023163"/>
    </source>
</evidence>
<evidence type="ECO:0000256" key="5">
    <source>
        <dbReference type="ARBA" id="ARBA00023242"/>
    </source>
</evidence>
<dbReference type="GO" id="GO:0003677">
    <property type="term" value="F:DNA binding"/>
    <property type="evidence" value="ECO:0007669"/>
    <property type="project" value="UniProtKB-KW"/>
</dbReference>
<dbReference type="AlphaFoldDB" id="A0A6P6BFH0"/>
<dbReference type="GO" id="GO:0005634">
    <property type="term" value="C:nucleus"/>
    <property type="evidence" value="ECO:0007669"/>
    <property type="project" value="UniProtKB-SubCell"/>
</dbReference>
<evidence type="ECO:0000256" key="1">
    <source>
        <dbReference type="ARBA" id="ARBA00004123"/>
    </source>
</evidence>
<proteinExistence type="predicted"/>
<keyword evidence="7" id="KW-1185">Reference proteome</keyword>
<reference evidence="8" key="1">
    <citation type="submission" date="2025-08" db="UniProtKB">
        <authorList>
            <consortium name="RefSeq"/>
        </authorList>
    </citation>
    <scope>IDENTIFICATION</scope>
    <source>
        <tissue evidence="8">Fruit stalk</tissue>
    </source>
</reference>
<dbReference type="RefSeq" id="XP_022775857.1">
    <property type="nucleotide sequence ID" value="XM_022920122.1"/>
</dbReference>
<feature type="region of interest" description="Disordered" evidence="6">
    <location>
        <begin position="100"/>
        <end position="122"/>
    </location>
</feature>
<dbReference type="InterPro" id="IPR003340">
    <property type="entry name" value="B3_DNA-bd"/>
</dbReference>
<dbReference type="InterPro" id="IPR005508">
    <property type="entry name" value="At2g31720-like"/>
</dbReference>
<dbReference type="InterPro" id="IPR015300">
    <property type="entry name" value="DNA-bd_pseudobarrel_sf"/>
</dbReference>
<dbReference type="SUPFAM" id="SSF101936">
    <property type="entry name" value="DNA-binding pseudobarrel domain"/>
    <property type="match status" value="1"/>
</dbReference>
<evidence type="ECO:0000313" key="7">
    <source>
        <dbReference type="Proteomes" id="UP000515121"/>
    </source>
</evidence>
<keyword evidence="3" id="KW-0238">DNA-binding</keyword>
<accession>A0A6P6BFH0</accession>
<dbReference type="Pfam" id="PF03754">
    <property type="entry name" value="At2g31720-like"/>
    <property type="match status" value="1"/>
</dbReference>